<gene>
    <name evidence="1" type="ORF">RhiirA4_537869</name>
</gene>
<sequence>MTIIKAKNNAFASVTCINTLQIWEFFNISNKLENIANNHQLSIQKYIHRQYNSIRIPSVTSKDQISHMATILFNTSEASPIPYYTCKSYNLVKSNWNNYCEGELMESLTVHSYDADLWERYGHKFDQTKLVDLLELSLKNTNNYVEAIQSFIELPEIKSYLEQYIIPIPADFPGQLFIRRAIVGVLKSDNNASISNNIAHLIPFLGPLHVSLNSRESLFLVFWSFFNQLYLTIFDAKKKLAAKPKPWRINLSMYLASSGWKLIKNIIVERFGNTKIIGYRTFFDLLDNLIPATLDIYLFRNNKFDEYVDTIFRLWCMMRRFQRYNYDKILPFCLILLRRHTTAKVSSSALPLGYHSPVPPNMKKFGDKNFCRNSTNKEGEVLICGYAYHEECFRVLGLKCEHCYKYLDKSIDELTKSYNQRLHLEETQIESDINEEMDEDSCKRLIVIN</sequence>
<reference evidence="1 2" key="1">
    <citation type="submission" date="2015-10" db="EMBL/GenBank/DDBJ databases">
        <title>Genome analyses suggest a sexual origin of heterokaryosis in a supposedly ancient asexual fungus.</title>
        <authorList>
            <person name="Ropars J."/>
            <person name="Sedzielewska K."/>
            <person name="Noel J."/>
            <person name="Charron P."/>
            <person name="Farinelli L."/>
            <person name="Marton T."/>
            <person name="Kruger M."/>
            <person name="Pelin A."/>
            <person name="Brachmann A."/>
            <person name="Corradi N."/>
        </authorList>
    </citation>
    <scope>NUCLEOTIDE SEQUENCE [LARGE SCALE GENOMIC DNA]</scope>
    <source>
        <strain evidence="1 2">A4</strain>
    </source>
</reference>
<dbReference type="Proteomes" id="UP000234323">
    <property type="component" value="Unassembled WGS sequence"/>
</dbReference>
<proteinExistence type="predicted"/>
<organism evidence="1 2">
    <name type="scientific">Rhizophagus irregularis</name>
    <dbReference type="NCBI Taxonomy" id="588596"/>
    <lineage>
        <taxon>Eukaryota</taxon>
        <taxon>Fungi</taxon>
        <taxon>Fungi incertae sedis</taxon>
        <taxon>Mucoromycota</taxon>
        <taxon>Glomeromycotina</taxon>
        <taxon>Glomeromycetes</taxon>
        <taxon>Glomerales</taxon>
        <taxon>Glomeraceae</taxon>
        <taxon>Rhizophagus</taxon>
    </lineage>
</organism>
<evidence type="ECO:0000313" key="1">
    <source>
        <dbReference type="EMBL" id="PKY39155.1"/>
    </source>
</evidence>
<dbReference type="VEuPathDB" id="FungiDB:FUN_013048"/>
<name>A0A2I1FXP5_9GLOM</name>
<dbReference type="VEuPathDB" id="FungiDB:RhiirA1_536821"/>
<keyword evidence="2" id="KW-1185">Reference proteome</keyword>
<dbReference type="AlphaFoldDB" id="A0A2I1FXP5"/>
<dbReference type="VEuPathDB" id="FungiDB:RhiirFUN_019806"/>
<accession>A0A2I1FXP5</accession>
<evidence type="ECO:0000313" key="2">
    <source>
        <dbReference type="Proteomes" id="UP000234323"/>
    </source>
</evidence>
<comment type="caution">
    <text evidence="1">The sequence shown here is derived from an EMBL/GenBank/DDBJ whole genome shotgun (WGS) entry which is preliminary data.</text>
</comment>
<dbReference type="EMBL" id="LLXI01000053">
    <property type="protein sequence ID" value="PKY39155.1"/>
    <property type="molecule type" value="Genomic_DNA"/>
</dbReference>
<dbReference type="VEuPathDB" id="FungiDB:FUN_018414"/>
<protein>
    <submittedName>
        <fullName evidence="1">Uncharacterized protein</fullName>
    </submittedName>
</protein>